<reference evidence="2" key="1">
    <citation type="journal article" date="2014" name="Science">
        <title>Ancient hybridizations among the ancestral genomes of bread wheat.</title>
        <authorList>
            <consortium name="International Wheat Genome Sequencing Consortium,"/>
            <person name="Marcussen T."/>
            <person name="Sandve S.R."/>
            <person name="Heier L."/>
            <person name="Spannagl M."/>
            <person name="Pfeifer M."/>
            <person name="Jakobsen K.S."/>
            <person name="Wulff B.B."/>
            <person name="Steuernagel B."/>
            <person name="Mayer K.F."/>
            <person name="Olsen O.A."/>
        </authorList>
    </citation>
    <scope>NUCLEOTIDE SEQUENCE [LARGE SCALE GENOMIC DNA]</scope>
    <source>
        <strain evidence="2">cv. AL8/78</strain>
    </source>
</reference>
<accession>A0A453MTF9</accession>
<evidence type="ECO:0000313" key="2">
    <source>
        <dbReference type="Proteomes" id="UP000015105"/>
    </source>
</evidence>
<sequence>MHCWSVISCYREKLLPSHLFRKGYKARTTCVFKGKKHTMKATVLRKVRRRCWNKTRKRSKLKNMWTASMVGAPVMVLMLEVTLACRGSEMALIEFVLQLRQLTTCWGL</sequence>
<evidence type="ECO:0000313" key="1">
    <source>
        <dbReference type="EnsemblPlants" id="AET6Gv20067200.39"/>
    </source>
</evidence>
<dbReference type="Proteomes" id="UP000015105">
    <property type="component" value="Chromosome 6D"/>
</dbReference>
<proteinExistence type="predicted"/>
<name>A0A453MTF9_AEGTS</name>
<dbReference type="EnsemblPlants" id="AET6Gv20067200.39">
    <property type="protein sequence ID" value="AET6Gv20067200.39"/>
    <property type="gene ID" value="AET6Gv20067200"/>
</dbReference>
<organism evidence="1 2">
    <name type="scientific">Aegilops tauschii subsp. strangulata</name>
    <name type="common">Goatgrass</name>
    <dbReference type="NCBI Taxonomy" id="200361"/>
    <lineage>
        <taxon>Eukaryota</taxon>
        <taxon>Viridiplantae</taxon>
        <taxon>Streptophyta</taxon>
        <taxon>Embryophyta</taxon>
        <taxon>Tracheophyta</taxon>
        <taxon>Spermatophyta</taxon>
        <taxon>Magnoliopsida</taxon>
        <taxon>Liliopsida</taxon>
        <taxon>Poales</taxon>
        <taxon>Poaceae</taxon>
        <taxon>BOP clade</taxon>
        <taxon>Pooideae</taxon>
        <taxon>Triticodae</taxon>
        <taxon>Triticeae</taxon>
        <taxon>Triticinae</taxon>
        <taxon>Aegilops</taxon>
    </lineage>
</organism>
<reference evidence="1" key="4">
    <citation type="submission" date="2019-03" db="UniProtKB">
        <authorList>
            <consortium name="EnsemblPlants"/>
        </authorList>
    </citation>
    <scope>IDENTIFICATION</scope>
</reference>
<dbReference type="AlphaFoldDB" id="A0A453MTF9"/>
<dbReference type="Gramene" id="AET6Gv20067200.39">
    <property type="protein sequence ID" value="AET6Gv20067200.39"/>
    <property type="gene ID" value="AET6Gv20067200"/>
</dbReference>
<protein>
    <submittedName>
        <fullName evidence="1">Uncharacterized protein</fullName>
    </submittedName>
</protein>
<keyword evidence="2" id="KW-1185">Reference proteome</keyword>
<reference evidence="2" key="2">
    <citation type="journal article" date="2017" name="Nat. Plants">
        <title>The Aegilops tauschii genome reveals multiple impacts of transposons.</title>
        <authorList>
            <person name="Zhao G."/>
            <person name="Zou C."/>
            <person name="Li K."/>
            <person name="Wang K."/>
            <person name="Li T."/>
            <person name="Gao L."/>
            <person name="Zhang X."/>
            <person name="Wang H."/>
            <person name="Yang Z."/>
            <person name="Liu X."/>
            <person name="Jiang W."/>
            <person name="Mao L."/>
            <person name="Kong X."/>
            <person name="Jiao Y."/>
            <person name="Jia J."/>
        </authorList>
    </citation>
    <scope>NUCLEOTIDE SEQUENCE [LARGE SCALE GENOMIC DNA]</scope>
    <source>
        <strain evidence="2">cv. AL8/78</strain>
    </source>
</reference>
<reference evidence="1" key="3">
    <citation type="journal article" date="2017" name="Nature">
        <title>Genome sequence of the progenitor of the wheat D genome Aegilops tauschii.</title>
        <authorList>
            <person name="Luo M.C."/>
            <person name="Gu Y.Q."/>
            <person name="Puiu D."/>
            <person name="Wang H."/>
            <person name="Twardziok S.O."/>
            <person name="Deal K.R."/>
            <person name="Huo N."/>
            <person name="Zhu T."/>
            <person name="Wang L."/>
            <person name="Wang Y."/>
            <person name="McGuire P.E."/>
            <person name="Liu S."/>
            <person name="Long H."/>
            <person name="Ramasamy R.K."/>
            <person name="Rodriguez J.C."/>
            <person name="Van S.L."/>
            <person name="Yuan L."/>
            <person name="Wang Z."/>
            <person name="Xia Z."/>
            <person name="Xiao L."/>
            <person name="Anderson O.D."/>
            <person name="Ouyang S."/>
            <person name="Liang Y."/>
            <person name="Zimin A.V."/>
            <person name="Pertea G."/>
            <person name="Qi P."/>
            <person name="Bennetzen J.L."/>
            <person name="Dai X."/>
            <person name="Dawson M.W."/>
            <person name="Muller H.G."/>
            <person name="Kugler K."/>
            <person name="Rivarola-Duarte L."/>
            <person name="Spannagl M."/>
            <person name="Mayer K.F.X."/>
            <person name="Lu F.H."/>
            <person name="Bevan M.W."/>
            <person name="Leroy P."/>
            <person name="Li P."/>
            <person name="You F.M."/>
            <person name="Sun Q."/>
            <person name="Liu Z."/>
            <person name="Lyons E."/>
            <person name="Wicker T."/>
            <person name="Salzberg S.L."/>
            <person name="Devos K.M."/>
            <person name="Dvorak J."/>
        </authorList>
    </citation>
    <scope>NUCLEOTIDE SEQUENCE [LARGE SCALE GENOMIC DNA]</scope>
    <source>
        <strain evidence="1">cv. AL8/78</strain>
    </source>
</reference>
<reference evidence="1" key="5">
    <citation type="journal article" date="2021" name="G3 (Bethesda)">
        <title>Aegilops tauschii genome assembly Aet v5.0 features greater sequence contiguity and improved annotation.</title>
        <authorList>
            <person name="Wang L."/>
            <person name="Zhu T."/>
            <person name="Rodriguez J.C."/>
            <person name="Deal K.R."/>
            <person name="Dubcovsky J."/>
            <person name="McGuire P.E."/>
            <person name="Lux T."/>
            <person name="Spannagl M."/>
            <person name="Mayer K.F.X."/>
            <person name="Baldrich P."/>
            <person name="Meyers B.C."/>
            <person name="Huo N."/>
            <person name="Gu Y.Q."/>
            <person name="Zhou H."/>
            <person name="Devos K.M."/>
            <person name="Bennetzen J.L."/>
            <person name="Unver T."/>
            <person name="Budak H."/>
            <person name="Gulick P.J."/>
            <person name="Galiba G."/>
            <person name="Kalapos B."/>
            <person name="Nelson D.R."/>
            <person name="Li P."/>
            <person name="You F.M."/>
            <person name="Luo M.C."/>
            <person name="Dvorak J."/>
        </authorList>
    </citation>
    <scope>NUCLEOTIDE SEQUENCE [LARGE SCALE GENOMIC DNA]</scope>
    <source>
        <strain evidence="1">cv. AL8/78</strain>
    </source>
</reference>